<keyword evidence="3" id="KW-1185">Reference proteome</keyword>
<accession>A0AAD6S7G1</accession>
<dbReference type="AlphaFoldDB" id="A0AAD6S7G1"/>
<sequence>MENKSYARTHARTRSKYSHSGTLLPTGAVMLWRTSARAVDTGRKKKGRGFGMMKRWARRDAIGALSTCSSARFQAPTLGVIHTPMGQRRIYLRARQCSHLPLRTRGGVGSGYHTAHIISPRGLVSPSTPGADGVPVPPHLSAQRSSDTQAPMLYIRAQRDIPRPDRAHSTSAPLGAHAQRLRAAPMSAHTARI</sequence>
<name>A0AAD6S7G1_9AGAR</name>
<evidence type="ECO:0000256" key="1">
    <source>
        <dbReference type="SAM" id="MobiDB-lite"/>
    </source>
</evidence>
<dbReference type="Proteomes" id="UP001218188">
    <property type="component" value="Unassembled WGS sequence"/>
</dbReference>
<dbReference type="EMBL" id="JARJCM010000239">
    <property type="protein sequence ID" value="KAJ7021190.1"/>
    <property type="molecule type" value="Genomic_DNA"/>
</dbReference>
<reference evidence="2" key="1">
    <citation type="submission" date="2023-03" db="EMBL/GenBank/DDBJ databases">
        <title>Massive genome expansion in bonnet fungi (Mycena s.s.) driven by repeated elements and novel gene families across ecological guilds.</title>
        <authorList>
            <consortium name="Lawrence Berkeley National Laboratory"/>
            <person name="Harder C.B."/>
            <person name="Miyauchi S."/>
            <person name="Viragh M."/>
            <person name="Kuo A."/>
            <person name="Thoen E."/>
            <person name="Andreopoulos B."/>
            <person name="Lu D."/>
            <person name="Skrede I."/>
            <person name="Drula E."/>
            <person name="Henrissat B."/>
            <person name="Morin E."/>
            <person name="Kohler A."/>
            <person name="Barry K."/>
            <person name="LaButti K."/>
            <person name="Morin E."/>
            <person name="Salamov A."/>
            <person name="Lipzen A."/>
            <person name="Mereny Z."/>
            <person name="Hegedus B."/>
            <person name="Baldrian P."/>
            <person name="Stursova M."/>
            <person name="Weitz H."/>
            <person name="Taylor A."/>
            <person name="Grigoriev I.V."/>
            <person name="Nagy L.G."/>
            <person name="Martin F."/>
            <person name="Kauserud H."/>
        </authorList>
    </citation>
    <scope>NUCLEOTIDE SEQUENCE</scope>
    <source>
        <strain evidence="2">CBHHK200</strain>
    </source>
</reference>
<organism evidence="2 3">
    <name type="scientific">Mycena alexandri</name>
    <dbReference type="NCBI Taxonomy" id="1745969"/>
    <lineage>
        <taxon>Eukaryota</taxon>
        <taxon>Fungi</taxon>
        <taxon>Dikarya</taxon>
        <taxon>Basidiomycota</taxon>
        <taxon>Agaricomycotina</taxon>
        <taxon>Agaricomycetes</taxon>
        <taxon>Agaricomycetidae</taxon>
        <taxon>Agaricales</taxon>
        <taxon>Marasmiineae</taxon>
        <taxon>Mycenaceae</taxon>
        <taxon>Mycena</taxon>
    </lineage>
</organism>
<protein>
    <submittedName>
        <fullName evidence="2">Uncharacterized protein</fullName>
    </submittedName>
</protein>
<gene>
    <name evidence="2" type="ORF">C8F04DRAFT_1274018</name>
</gene>
<evidence type="ECO:0000313" key="3">
    <source>
        <dbReference type="Proteomes" id="UP001218188"/>
    </source>
</evidence>
<feature type="region of interest" description="Disordered" evidence="1">
    <location>
        <begin position="160"/>
        <end position="193"/>
    </location>
</feature>
<evidence type="ECO:0000313" key="2">
    <source>
        <dbReference type="EMBL" id="KAJ7021190.1"/>
    </source>
</evidence>
<comment type="caution">
    <text evidence="2">The sequence shown here is derived from an EMBL/GenBank/DDBJ whole genome shotgun (WGS) entry which is preliminary data.</text>
</comment>
<proteinExistence type="predicted"/>